<feature type="compositionally biased region" description="Basic residues" evidence="1">
    <location>
        <begin position="1"/>
        <end position="16"/>
    </location>
</feature>
<keyword evidence="3" id="KW-1185">Reference proteome</keyword>
<gene>
    <name evidence="2" type="ORF">TEQG_08229</name>
</gene>
<reference evidence="3" key="1">
    <citation type="journal article" date="2012" name="MBio">
        <title>Comparative genome analysis of Trichophyton rubrum and related dermatophytes reveals candidate genes involved in infection.</title>
        <authorList>
            <person name="Martinez D.A."/>
            <person name="Oliver B.G."/>
            <person name="Graeser Y."/>
            <person name="Goldberg J.M."/>
            <person name="Li W."/>
            <person name="Martinez-Rossi N.M."/>
            <person name="Monod M."/>
            <person name="Shelest E."/>
            <person name="Barton R.C."/>
            <person name="Birch E."/>
            <person name="Brakhage A.A."/>
            <person name="Chen Z."/>
            <person name="Gurr S.J."/>
            <person name="Heiman D."/>
            <person name="Heitman J."/>
            <person name="Kosti I."/>
            <person name="Rossi A."/>
            <person name="Saif S."/>
            <person name="Samalova M."/>
            <person name="Saunders C.W."/>
            <person name="Shea T."/>
            <person name="Summerbell R.C."/>
            <person name="Xu J."/>
            <person name="Young S."/>
            <person name="Zeng Q."/>
            <person name="Birren B.W."/>
            <person name="Cuomo C.A."/>
            <person name="White T.C."/>
        </authorList>
    </citation>
    <scope>NUCLEOTIDE SEQUENCE [LARGE SCALE GENOMIC DNA]</scope>
    <source>
        <strain evidence="3">ATCC MYA-4606 / CBS 127.97</strain>
    </source>
</reference>
<organism evidence="2 3">
    <name type="scientific">Trichophyton equinum (strain ATCC MYA-4606 / CBS 127.97)</name>
    <name type="common">Horse ringworm fungus</name>
    <dbReference type="NCBI Taxonomy" id="559882"/>
    <lineage>
        <taxon>Eukaryota</taxon>
        <taxon>Fungi</taxon>
        <taxon>Dikarya</taxon>
        <taxon>Ascomycota</taxon>
        <taxon>Pezizomycotina</taxon>
        <taxon>Eurotiomycetes</taxon>
        <taxon>Eurotiomycetidae</taxon>
        <taxon>Onygenales</taxon>
        <taxon>Arthrodermataceae</taxon>
        <taxon>Trichophyton</taxon>
    </lineage>
</organism>
<protein>
    <submittedName>
        <fullName evidence="2">Uncharacterized protein</fullName>
    </submittedName>
</protein>
<feature type="region of interest" description="Disordered" evidence="1">
    <location>
        <begin position="1"/>
        <end position="52"/>
    </location>
</feature>
<evidence type="ECO:0000313" key="2">
    <source>
        <dbReference type="EMBL" id="EGE09278.1"/>
    </source>
</evidence>
<sequence length="114" mass="12272">MKLARTKLKLRSSRSTKKQDEKGQKGSGAWGEGDRAVGATRARGRPVRAGRRGVKTMRMLKRGEAWLRCAGCVDVRRRNVVPAASCCALCCVATGSPRGKGSRDTNGSKARKQG</sequence>
<dbReference type="Proteomes" id="UP000009169">
    <property type="component" value="Unassembled WGS sequence"/>
</dbReference>
<evidence type="ECO:0000313" key="3">
    <source>
        <dbReference type="Proteomes" id="UP000009169"/>
    </source>
</evidence>
<accession>F2Q560</accession>
<proteinExistence type="predicted"/>
<feature type="compositionally biased region" description="Basic residues" evidence="1">
    <location>
        <begin position="42"/>
        <end position="52"/>
    </location>
</feature>
<feature type="region of interest" description="Disordered" evidence="1">
    <location>
        <begin position="94"/>
        <end position="114"/>
    </location>
</feature>
<evidence type="ECO:0000256" key="1">
    <source>
        <dbReference type="SAM" id="MobiDB-lite"/>
    </source>
</evidence>
<dbReference type="EMBL" id="DS995799">
    <property type="protein sequence ID" value="EGE09278.1"/>
    <property type="molecule type" value="Genomic_DNA"/>
</dbReference>
<name>F2Q560_TRIEC</name>
<dbReference type="VEuPathDB" id="FungiDB:TEQG_08229"/>
<dbReference type="HOGENOM" id="CLU_2122811_0_0_1"/>
<dbReference type="AlphaFoldDB" id="F2Q560"/>